<dbReference type="GO" id="GO:0005524">
    <property type="term" value="F:ATP binding"/>
    <property type="evidence" value="ECO:0007669"/>
    <property type="project" value="UniProtKB-KW"/>
</dbReference>
<evidence type="ECO:0000259" key="1">
    <source>
        <dbReference type="Pfam" id="PF13191"/>
    </source>
</evidence>
<dbReference type="InterPro" id="IPR027417">
    <property type="entry name" value="P-loop_NTPase"/>
</dbReference>
<protein>
    <submittedName>
        <fullName evidence="2">ATP-binding protein</fullName>
    </submittedName>
</protein>
<gene>
    <name evidence="2" type="ORF">J7S26_00470</name>
</gene>
<dbReference type="KEGG" id="ebz:J7S26_00470"/>
<dbReference type="Proteomes" id="UP000671910">
    <property type="component" value="Chromosome"/>
</dbReference>
<dbReference type="EMBL" id="CP072829">
    <property type="protein sequence ID" value="QTU84448.1"/>
    <property type="molecule type" value="Genomic_DNA"/>
</dbReference>
<sequence>MQNEKEGDRMPANPFTPTFGIVPAYMAGREDVIGELLRALDNGVGDPNLVTIVSGARGTGKTALLSYVADEAAARGWIAVNVSALPGMLDEIIQQTKKRAEHLVEPSGTARISSIRFGNIAEVKLQEAESEAATWRIRMEDLLDELAETSTGLLITIDEVREDLDEMIQVASAMQHFLREHRNIALLMAGLPTHVSALLQNKSVSFLRRANYHDLGTVEDFEVAQAMTKTIEGAGRSIGDEALEKAVASINGFPYMLQLVGYRAWEASPESLCLSVADIDVGVSHARIDMRRKIFDTTFKELSKGDVRFLAAMLEDEGASELADIARRMGKKSNYASEYKRRLIEQGVIADRGQGRLRIEIPLFKDYLKERLGHDMPKGRGC</sequence>
<reference evidence="2" key="1">
    <citation type="submission" date="2021-04" db="EMBL/GenBank/DDBJ databases">
        <title>Novel species in family Eggerthellaceae.</title>
        <authorList>
            <person name="Zhang G."/>
        </authorList>
    </citation>
    <scope>NUCLEOTIDE SEQUENCE</scope>
    <source>
        <strain evidence="2">Zg-886</strain>
    </source>
</reference>
<keyword evidence="2" id="KW-0067">ATP-binding</keyword>
<dbReference type="Pfam" id="PF13191">
    <property type="entry name" value="AAA_16"/>
    <property type="match status" value="1"/>
</dbReference>
<proteinExistence type="predicted"/>
<evidence type="ECO:0000313" key="2">
    <source>
        <dbReference type="EMBL" id="QTU84448.1"/>
    </source>
</evidence>
<dbReference type="PANTHER" id="PTHR34301">
    <property type="entry name" value="DNA-BINDING PROTEIN-RELATED"/>
    <property type="match status" value="1"/>
</dbReference>
<keyword evidence="2" id="KW-0547">Nucleotide-binding</keyword>
<organism evidence="2 3">
    <name type="scientific">Xiamenia xianingshaonis</name>
    <dbReference type="NCBI Taxonomy" id="2682776"/>
    <lineage>
        <taxon>Bacteria</taxon>
        <taxon>Bacillati</taxon>
        <taxon>Actinomycetota</taxon>
        <taxon>Coriobacteriia</taxon>
        <taxon>Eggerthellales</taxon>
        <taxon>Eggerthellaceae</taxon>
        <taxon>Xiamenia</taxon>
    </lineage>
</organism>
<dbReference type="AlphaFoldDB" id="A0A9E6MQY3"/>
<feature type="domain" description="Orc1-like AAA ATPase" evidence="1">
    <location>
        <begin position="27"/>
        <end position="166"/>
    </location>
</feature>
<dbReference type="PANTHER" id="PTHR34301:SF8">
    <property type="entry name" value="ATPASE DOMAIN-CONTAINING PROTEIN"/>
    <property type="match status" value="1"/>
</dbReference>
<dbReference type="Gene3D" id="3.40.50.300">
    <property type="entry name" value="P-loop containing nucleotide triphosphate hydrolases"/>
    <property type="match status" value="1"/>
</dbReference>
<dbReference type="InterPro" id="IPR041664">
    <property type="entry name" value="AAA_16"/>
</dbReference>
<evidence type="ECO:0000313" key="3">
    <source>
        <dbReference type="Proteomes" id="UP000671910"/>
    </source>
</evidence>
<dbReference type="SUPFAM" id="SSF52540">
    <property type="entry name" value="P-loop containing nucleoside triphosphate hydrolases"/>
    <property type="match status" value="1"/>
</dbReference>
<accession>A0A9E6MQY3</accession>
<name>A0A9E6MQY3_9ACTN</name>